<dbReference type="RefSeq" id="WP_058918618.1">
    <property type="nucleotide sequence ID" value="NZ_JBHSQC010000008.1"/>
</dbReference>
<evidence type="ECO:0000313" key="3">
    <source>
        <dbReference type="EMBL" id="MFD1800374.1"/>
    </source>
</evidence>
<dbReference type="NCBIfam" id="NF010193">
    <property type="entry name" value="PRK13672.1"/>
    <property type="match status" value="1"/>
</dbReference>
<comment type="similarity">
    <text evidence="1">Belongs to the UPF0346 family.</text>
</comment>
<dbReference type="PIRSF" id="PIRSF037262">
    <property type="entry name" value="UCP037262"/>
    <property type="match status" value="1"/>
</dbReference>
<proteinExistence type="inferred from homology"/>
<dbReference type="InterPro" id="IPR010673">
    <property type="entry name" value="UPF0346"/>
</dbReference>
<reference evidence="4" key="1">
    <citation type="journal article" date="2019" name="Int. J. Syst. Evol. Microbiol.">
        <title>The Global Catalogue of Microorganisms (GCM) 10K type strain sequencing project: providing services to taxonomists for standard genome sequencing and annotation.</title>
        <authorList>
            <consortium name="The Broad Institute Genomics Platform"/>
            <consortium name="The Broad Institute Genome Sequencing Center for Infectious Disease"/>
            <person name="Wu L."/>
            <person name="Ma J."/>
        </authorList>
    </citation>
    <scope>NUCLEOTIDE SEQUENCE [LARGE SCALE GENOMIC DNA]</scope>
    <source>
        <strain evidence="4">KCTC 42143</strain>
    </source>
</reference>
<dbReference type="Pfam" id="PF06855">
    <property type="entry name" value="YozE_SAM_like"/>
    <property type="match status" value="1"/>
</dbReference>
<dbReference type="InterPro" id="IPR023089">
    <property type="entry name" value="YozE_SAM-like"/>
</dbReference>
<dbReference type="Gene3D" id="1.10.150.260">
    <property type="entry name" value="YozE SAM-like"/>
    <property type="match status" value="1"/>
</dbReference>
<keyword evidence="4" id="KW-1185">Reference proteome</keyword>
<dbReference type="InterPro" id="IPR036806">
    <property type="entry name" value="YozE_SAM-like_sf"/>
</dbReference>
<evidence type="ECO:0000259" key="2">
    <source>
        <dbReference type="Pfam" id="PF06855"/>
    </source>
</evidence>
<evidence type="ECO:0000256" key="1">
    <source>
        <dbReference type="HAMAP-Rule" id="MF_01538"/>
    </source>
</evidence>
<evidence type="ECO:0000313" key="4">
    <source>
        <dbReference type="Proteomes" id="UP001597285"/>
    </source>
</evidence>
<dbReference type="EMBL" id="JBHUFF010000020">
    <property type="protein sequence ID" value="MFD1800374.1"/>
    <property type="molecule type" value="Genomic_DNA"/>
</dbReference>
<dbReference type="SUPFAM" id="SSF140652">
    <property type="entry name" value="YozE-like"/>
    <property type="match status" value="1"/>
</dbReference>
<organism evidence="3 4">
    <name type="scientific">Carnobacterium antarcticum</name>
    <dbReference type="NCBI Taxonomy" id="2126436"/>
    <lineage>
        <taxon>Bacteria</taxon>
        <taxon>Bacillati</taxon>
        <taxon>Bacillota</taxon>
        <taxon>Bacilli</taxon>
        <taxon>Lactobacillales</taxon>
        <taxon>Carnobacteriaceae</taxon>
        <taxon>Carnobacterium</taxon>
    </lineage>
</organism>
<gene>
    <name evidence="3" type="ORF">ACFSBK_11000</name>
</gene>
<dbReference type="HAMAP" id="MF_01538">
    <property type="entry name" value="UPF0346"/>
    <property type="match status" value="1"/>
</dbReference>
<dbReference type="Proteomes" id="UP001597285">
    <property type="component" value="Unassembled WGS sequence"/>
</dbReference>
<protein>
    <recommendedName>
        <fullName evidence="1">UPF0346 protein ACFSBK_11000</fullName>
    </recommendedName>
</protein>
<accession>A0ABW4NPM2</accession>
<feature type="domain" description="YozE SAM-like" evidence="2">
    <location>
        <begin position="5"/>
        <end position="68"/>
    </location>
</feature>
<sequence length="74" mass="8983">MRRPFYHYLMTVRDPHKKDAITLFANAVYLDDGFPKQSEDYQEISHYLELNGDYLAEMTTFDLAWERYVDRNKE</sequence>
<name>A0ABW4NPM2_9LACT</name>
<comment type="caution">
    <text evidence="3">The sequence shown here is derived from an EMBL/GenBank/DDBJ whole genome shotgun (WGS) entry which is preliminary data.</text>
</comment>